<sequence length="136" mass="14931">MADKQVKVEIVTPERIVFSEEVEFVVVPGEEGYLGILANHAPIVAALKIGVMKVIQNQKEIKLAISGGFMEVSKNKLVVLADTAERGDEIDVARARAAKERAEQRLASRTHDIDLVRAELALRRAIARIKAAGYEV</sequence>
<proteinExistence type="inferred from homology"/>
<dbReference type="InterPro" id="IPR020547">
    <property type="entry name" value="ATP_synth_F1_esu_C"/>
</dbReference>
<keyword evidence="6 11" id="KW-0375">Hydrogen ion transport</keyword>
<comment type="subunit">
    <text evidence="11 12">F-type ATPases have 2 components, CF(1) - the catalytic core - and CF(0) - the membrane proton channel. CF(1) has five subunits: alpha(3), beta(3), gamma(1), delta(1), epsilon(1). CF(0) has three main subunits: a, b and c.</text>
</comment>
<keyword evidence="16" id="KW-1185">Reference proteome</keyword>
<dbReference type="NCBIfam" id="TIGR01216">
    <property type="entry name" value="ATP_synt_epsi"/>
    <property type="match status" value="1"/>
</dbReference>
<keyword evidence="8 11" id="KW-0472">Membrane</keyword>
<dbReference type="Gene3D" id="1.20.5.440">
    <property type="entry name" value="ATP synthase delta/epsilon subunit, C-terminal domain"/>
    <property type="match status" value="1"/>
</dbReference>
<organism evidence="15 16">
    <name type="scientific">Thermincola ferriacetica</name>
    <dbReference type="NCBI Taxonomy" id="281456"/>
    <lineage>
        <taxon>Bacteria</taxon>
        <taxon>Bacillati</taxon>
        <taxon>Bacillota</taxon>
        <taxon>Clostridia</taxon>
        <taxon>Eubacteriales</taxon>
        <taxon>Thermincolaceae</taxon>
        <taxon>Thermincola</taxon>
    </lineage>
</organism>
<comment type="function">
    <text evidence="1 11">Produces ATP from ADP in the presence of a proton gradient across the membrane.</text>
</comment>
<dbReference type="GO" id="GO:0045259">
    <property type="term" value="C:proton-transporting ATP synthase complex"/>
    <property type="evidence" value="ECO:0007669"/>
    <property type="project" value="UniProtKB-KW"/>
</dbReference>
<dbReference type="InterPro" id="IPR036771">
    <property type="entry name" value="ATPsynth_dsu/esu_N"/>
</dbReference>
<evidence type="ECO:0000259" key="14">
    <source>
        <dbReference type="Pfam" id="PF02823"/>
    </source>
</evidence>
<dbReference type="AlphaFoldDB" id="A0A0L6VZ59"/>
<dbReference type="FunFam" id="1.20.5.440:FF:000001">
    <property type="entry name" value="ATP synthase epsilon chain"/>
    <property type="match status" value="1"/>
</dbReference>
<dbReference type="HAMAP" id="MF_00530">
    <property type="entry name" value="ATP_synth_epsil_bac"/>
    <property type="match status" value="1"/>
</dbReference>
<dbReference type="GO" id="GO:0005524">
    <property type="term" value="F:ATP binding"/>
    <property type="evidence" value="ECO:0007669"/>
    <property type="project" value="UniProtKB-UniRule"/>
</dbReference>
<evidence type="ECO:0000313" key="15">
    <source>
        <dbReference type="EMBL" id="KNZ68413.1"/>
    </source>
</evidence>
<comment type="similarity">
    <text evidence="3 11 12">Belongs to the ATPase epsilon chain family.</text>
</comment>
<evidence type="ECO:0000256" key="7">
    <source>
        <dbReference type="ARBA" id="ARBA00023065"/>
    </source>
</evidence>
<accession>A0A0L6VZ59</accession>
<comment type="subcellular location">
    <subcellularLocation>
        <location evidence="2 11">Cell membrane</location>
        <topology evidence="2 11">Peripheral membrane protein</topology>
    </subcellularLocation>
</comment>
<dbReference type="SUPFAM" id="SSF51344">
    <property type="entry name" value="Epsilon subunit of F1F0-ATP synthase N-terminal domain"/>
    <property type="match status" value="1"/>
</dbReference>
<dbReference type="PANTHER" id="PTHR13822">
    <property type="entry name" value="ATP SYNTHASE DELTA/EPSILON CHAIN"/>
    <property type="match status" value="1"/>
</dbReference>
<dbReference type="PATRIC" id="fig|281456.6.peg.3193"/>
<dbReference type="Proteomes" id="UP000037175">
    <property type="component" value="Unassembled WGS sequence"/>
</dbReference>
<dbReference type="GO" id="GO:0005886">
    <property type="term" value="C:plasma membrane"/>
    <property type="evidence" value="ECO:0007669"/>
    <property type="project" value="UniProtKB-SubCell"/>
</dbReference>
<comment type="caution">
    <text evidence="15">The sequence shown here is derived from an EMBL/GenBank/DDBJ whole genome shotgun (WGS) entry which is preliminary data.</text>
</comment>
<dbReference type="GO" id="GO:0046933">
    <property type="term" value="F:proton-transporting ATP synthase activity, rotational mechanism"/>
    <property type="evidence" value="ECO:0007669"/>
    <property type="project" value="UniProtKB-UniRule"/>
</dbReference>
<keyword evidence="10 11" id="KW-0066">ATP synthesis</keyword>
<name>A0A0L6VZ59_9FIRM</name>
<dbReference type="EMBL" id="LGTE01000032">
    <property type="protein sequence ID" value="KNZ68413.1"/>
    <property type="molecule type" value="Genomic_DNA"/>
</dbReference>
<feature type="domain" description="ATP synthase epsilon subunit C-terminal" evidence="13">
    <location>
        <begin position="88"/>
        <end position="133"/>
    </location>
</feature>
<dbReference type="Gene3D" id="2.60.15.10">
    <property type="entry name" value="F0F1 ATP synthase delta/epsilon subunit, N-terminal"/>
    <property type="match status" value="1"/>
</dbReference>
<keyword evidence="9 11" id="KW-0139">CF(1)</keyword>
<evidence type="ECO:0000256" key="10">
    <source>
        <dbReference type="ARBA" id="ARBA00023310"/>
    </source>
</evidence>
<dbReference type="NCBIfam" id="NF009980">
    <property type="entry name" value="PRK13446.1"/>
    <property type="match status" value="1"/>
</dbReference>
<evidence type="ECO:0000256" key="5">
    <source>
        <dbReference type="ARBA" id="ARBA00022475"/>
    </source>
</evidence>
<evidence type="ECO:0000256" key="4">
    <source>
        <dbReference type="ARBA" id="ARBA00022448"/>
    </source>
</evidence>
<evidence type="ECO:0000256" key="8">
    <source>
        <dbReference type="ARBA" id="ARBA00023136"/>
    </source>
</evidence>
<dbReference type="InterPro" id="IPR001469">
    <property type="entry name" value="ATP_synth_F1_dsu/esu"/>
</dbReference>
<evidence type="ECO:0000256" key="12">
    <source>
        <dbReference type="RuleBase" id="RU003656"/>
    </source>
</evidence>
<feature type="domain" description="ATP synthase F1 complex delta/epsilon subunit N-terminal" evidence="14">
    <location>
        <begin position="7"/>
        <end position="84"/>
    </location>
</feature>
<dbReference type="InterPro" id="IPR036794">
    <property type="entry name" value="ATP_F1_dsu/esu_C_sf"/>
</dbReference>
<evidence type="ECO:0000256" key="6">
    <source>
        <dbReference type="ARBA" id="ARBA00022781"/>
    </source>
</evidence>
<evidence type="ECO:0000256" key="2">
    <source>
        <dbReference type="ARBA" id="ARBA00004202"/>
    </source>
</evidence>
<gene>
    <name evidence="11" type="primary">atpC</name>
    <name evidence="15" type="ORF">Tfer_3051</name>
</gene>
<evidence type="ECO:0000259" key="13">
    <source>
        <dbReference type="Pfam" id="PF00401"/>
    </source>
</evidence>
<dbReference type="CDD" id="cd12152">
    <property type="entry name" value="F1-ATPase_delta"/>
    <property type="match status" value="1"/>
</dbReference>
<keyword evidence="4 11" id="KW-0813">Transport</keyword>
<protein>
    <recommendedName>
        <fullName evidence="11">ATP synthase epsilon chain</fullName>
    </recommendedName>
    <alternativeName>
        <fullName evidence="11">ATP synthase F1 sector epsilon subunit</fullName>
    </alternativeName>
    <alternativeName>
        <fullName evidence="11">F-ATPase epsilon subunit</fullName>
    </alternativeName>
</protein>
<keyword evidence="7 11" id="KW-0406">Ion transport</keyword>
<dbReference type="PANTHER" id="PTHR13822:SF10">
    <property type="entry name" value="ATP SYNTHASE EPSILON CHAIN, CHLOROPLASTIC"/>
    <property type="match status" value="1"/>
</dbReference>
<evidence type="ECO:0000313" key="16">
    <source>
        <dbReference type="Proteomes" id="UP000037175"/>
    </source>
</evidence>
<dbReference type="RefSeq" id="WP_052218999.1">
    <property type="nucleotide sequence ID" value="NZ_LGTE01000032.1"/>
</dbReference>
<evidence type="ECO:0000256" key="11">
    <source>
        <dbReference type="HAMAP-Rule" id="MF_00530"/>
    </source>
</evidence>
<dbReference type="NCBIfam" id="NF001846">
    <property type="entry name" value="PRK00571.1-3"/>
    <property type="match status" value="1"/>
</dbReference>
<evidence type="ECO:0000256" key="9">
    <source>
        <dbReference type="ARBA" id="ARBA00023196"/>
    </source>
</evidence>
<evidence type="ECO:0000256" key="1">
    <source>
        <dbReference type="ARBA" id="ARBA00003543"/>
    </source>
</evidence>
<keyword evidence="5 11" id="KW-1003">Cell membrane</keyword>
<reference evidence="16" key="1">
    <citation type="submission" date="2015-07" db="EMBL/GenBank/DDBJ databases">
        <title>Complete Genome of Thermincola ferriacetica strain Z-0001T.</title>
        <authorList>
            <person name="Lusk B."/>
            <person name="Badalamenti J.P."/>
            <person name="Parameswaran P."/>
            <person name="Bond D.R."/>
            <person name="Torres C.I."/>
        </authorList>
    </citation>
    <scope>NUCLEOTIDE SEQUENCE [LARGE SCALE GENOMIC DNA]</scope>
    <source>
        <strain evidence="16">Z-0001</strain>
    </source>
</reference>
<dbReference type="SUPFAM" id="SSF46604">
    <property type="entry name" value="Epsilon subunit of F1F0-ATP synthase C-terminal domain"/>
    <property type="match status" value="1"/>
</dbReference>
<dbReference type="Pfam" id="PF00401">
    <property type="entry name" value="ATP-synt_DE"/>
    <property type="match status" value="1"/>
</dbReference>
<evidence type="ECO:0000256" key="3">
    <source>
        <dbReference type="ARBA" id="ARBA00005712"/>
    </source>
</evidence>
<dbReference type="Pfam" id="PF02823">
    <property type="entry name" value="ATP-synt_DE_N"/>
    <property type="match status" value="1"/>
</dbReference>
<dbReference type="InterPro" id="IPR020546">
    <property type="entry name" value="ATP_synth_F1_dsu/esu_N"/>
</dbReference>